<keyword evidence="4" id="KW-0274">FAD</keyword>
<dbReference type="PRINTS" id="PR00411">
    <property type="entry name" value="PNDRDTASEI"/>
</dbReference>
<sequence>MILEGKMKRKVLFFTALSVLAFGQSEKSYIGKGNGYGGELKVNVKTKGEEIVDLELISHKETSPVVKRAFPVIKERIIEAQSPIVDNVSGATYTSFGVKRAVAQALKAQGKDYGKITVKTGGPKEEIAYLEPVNTDIVIVGGGPAGLAAAISAKEAGAKNIILIEKLDILSGNGKFDMNFFDLINSEAQKKNGTFDTVEAFVKDKANKMDTIERTQAQAEGAFKLDAWLRGMGIELNHNYGLRNHMAEKDAYAGEEIQDGLEKKVKELGIDVRTGTKGLDLIVKDGEVTGVKVQNKNKFYDINAKAVILATGGFSHNKELLAKYAPGSETLATSNQMSATGDFIPVFEKNNLKMDNLDVLSIFSFILVPSRDLTGGGDGYILVNQEGKTFLKDKPTSMERAKSIEAQTGSYAYYIYDQDLYDSFYRLQKHNNLGLHTKAETIEELAKKLNIPVEELKNSTKTLRKEGPYYGAKVQSAIHMTKGGVVADEKTQVVNTKGEKVKGLYAAGEVTSTSAAYSAAVVFGRIAGEEAANSIK</sequence>
<dbReference type="STRING" id="1319815.HMPREF0202_00055"/>
<accession>U7VEW9</accession>
<dbReference type="SUPFAM" id="SSF56425">
    <property type="entry name" value="Succinate dehydrogenase/fumarate reductase flavoprotein, catalytic domain"/>
    <property type="match status" value="1"/>
</dbReference>
<dbReference type="Pfam" id="PF04205">
    <property type="entry name" value="FMN_bind"/>
    <property type="match status" value="1"/>
</dbReference>
<evidence type="ECO:0000313" key="7">
    <source>
        <dbReference type="EMBL" id="ERT70061.1"/>
    </source>
</evidence>
<evidence type="ECO:0000256" key="4">
    <source>
        <dbReference type="ARBA" id="ARBA00022827"/>
    </source>
</evidence>
<dbReference type="SMART" id="SM00900">
    <property type="entry name" value="FMN_bind"/>
    <property type="match status" value="1"/>
</dbReference>
<dbReference type="InterPro" id="IPR003953">
    <property type="entry name" value="FAD-dep_OxRdtase_2_FAD-bd"/>
</dbReference>
<dbReference type="eggNOG" id="COG1053">
    <property type="taxonomic scope" value="Bacteria"/>
</dbReference>
<reference evidence="7 8" key="1">
    <citation type="submission" date="2013-08" db="EMBL/GenBank/DDBJ databases">
        <authorList>
            <person name="Weinstock G."/>
            <person name="Sodergren E."/>
            <person name="Wylie T."/>
            <person name="Fulton L."/>
            <person name="Fulton R."/>
            <person name="Fronick C."/>
            <person name="O'Laughlin M."/>
            <person name="Godfrey J."/>
            <person name="Miner T."/>
            <person name="Herter B."/>
            <person name="Appelbaum E."/>
            <person name="Cordes M."/>
            <person name="Lek S."/>
            <person name="Wollam A."/>
            <person name="Pepin K.H."/>
            <person name="Palsikar V.B."/>
            <person name="Mitreva M."/>
            <person name="Wilson R.K."/>
        </authorList>
    </citation>
    <scope>NUCLEOTIDE SEQUENCE [LARGE SCALE GENOMIC DNA]</scope>
    <source>
        <strain evidence="7 8">ATCC BAA-474</strain>
    </source>
</reference>
<dbReference type="GO" id="GO:0010181">
    <property type="term" value="F:FMN binding"/>
    <property type="evidence" value="ECO:0007669"/>
    <property type="project" value="InterPro"/>
</dbReference>
<dbReference type="InterPro" id="IPR027477">
    <property type="entry name" value="Succ_DH/fumarate_Rdtase_cat_sf"/>
</dbReference>
<dbReference type="Pfam" id="PF00890">
    <property type="entry name" value="FAD_binding_2"/>
    <property type="match status" value="1"/>
</dbReference>
<dbReference type="InterPro" id="IPR050315">
    <property type="entry name" value="FAD-oxidoreductase_2"/>
</dbReference>
<feature type="domain" description="FMN-binding" evidence="6">
    <location>
        <begin position="35"/>
        <end position="109"/>
    </location>
</feature>
<dbReference type="PRINTS" id="PR00368">
    <property type="entry name" value="FADPNR"/>
</dbReference>
<evidence type="ECO:0000256" key="3">
    <source>
        <dbReference type="ARBA" id="ARBA00022630"/>
    </source>
</evidence>
<evidence type="ECO:0000256" key="5">
    <source>
        <dbReference type="ARBA" id="ARBA00023002"/>
    </source>
</evidence>
<dbReference type="GO" id="GO:0016020">
    <property type="term" value="C:membrane"/>
    <property type="evidence" value="ECO:0007669"/>
    <property type="project" value="InterPro"/>
</dbReference>
<comment type="cofactor">
    <cofactor evidence="1">
        <name>FMN</name>
        <dbReference type="ChEBI" id="CHEBI:58210"/>
    </cofactor>
</comment>
<gene>
    <name evidence="7" type="ORF">HMPREF0202_00055</name>
</gene>
<dbReference type="InterPro" id="IPR036188">
    <property type="entry name" value="FAD/NAD-bd_sf"/>
</dbReference>
<dbReference type="InterPro" id="IPR007329">
    <property type="entry name" value="FMN-bd"/>
</dbReference>
<dbReference type="Proteomes" id="UP000017081">
    <property type="component" value="Unassembled WGS sequence"/>
</dbReference>
<comment type="cofactor">
    <cofactor evidence="2">
        <name>FAD</name>
        <dbReference type="ChEBI" id="CHEBI:57692"/>
    </cofactor>
</comment>
<keyword evidence="5" id="KW-0560">Oxidoreductase</keyword>
<dbReference type="Gene3D" id="3.90.700.10">
    <property type="entry name" value="Succinate dehydrogenase/fumarate reductase flavoprotein, catalytic domain"/>
    <property type="match status" value="1"/>
</dbReference>
<keyword evidence="3" id="KW-0285">Flavoprotein</keyword>
<evidence type="ECO:0000259" key="6">
    <source>
        <dbReference type="SMART" id="SM00900"/>
    </source>
</evidence>
<dbReference type="EMBL" id="AXZF01000002">
    <property type="protein sequence ID" value="ERT70061.1"/>
    <property type="molecule type" value="Genomic_DNA"/>
</dbReference>
<dbReference type="SUPFAM" id="SSF51905">
    <property type="entry name" value="FAD/NAD(P)-binding domain"/>
    <property type="match status" value="1"/>
</dbReference>
<dbReference type="Gene3D" id="3.50.50.60">
    <property type="entry name" value="FAD/NAD(P)-binding domain"/>
    <property type="match status" value="2"/>
</dbReference>
<dbReference type="GO" id="GO:0008202">
    <property type="term" value="P:steroid metabolic process"/>
    <property type="evidence" value="ECO:0007669"/>
    <property type="project" value="UniProtKB-ARBA"/>
</dbReference>
<keyword evidence="8" id="KW-1185">Reference proteome</keyword>
<evidence type="ECO:0000256" key="2">
    <source>
        <dbReference type="ARBA" id="ARBA00001974"/>
    </source>
</evidence>
<dbReference type="GO" id="GO:0016491">
    <property type="term" value="F:oxidoreductase activity"/>
    <property type="evidence" value="ECO:0007669"/>
    <property type="project" value="UniProtKB-KW"/>
</dbReference>
<dbReference type="PANTHER" id="PTHR43400:SF10">
    <property type="entry name" value="3-OXOSTEROID 1-DEHYDROGENASE"/>
    <property type="match status" value="1"/>
</dbReference>
<name>U7VEW9_9FUSO</name>
<dbReference type="Gene3D" id="3.90.1010.20">
    <property type="match status" value="1"/>
</dbReference>
<dbReference type="PATRIC" id="fig|1319815.3.peg.54"/>
<dbReference type="AlphaFoldDB" id="U7VEW9"/>
<comment type="caution">
    <text evidence="7">The sequence shown here is derived from an EMBL/GenBank/DDBJ whole genome shotgun (WGS) entry which is preliminary data.</text>
</comment>
<evidence type="ECO:0000313" key="8">
    <source>
        <dbReference type="Proteomes" id="UP000017081"/>
    </source>
</evidence>
<protein>
    <submittedName>
        <fullName evidence="7">Flavocytochrome c</fullName>
    </submittedName>
</protein>
<organism evidence="7 8">
    <name type="scientific">Cetobacterium somerae ATCC BAA-474</name>
    <dbReference type="NCBI Taxonomy" id="1319815"/>
    <lineage>
        <taxon>Bacteria</taxon>
        <taxon>Fusobacteriati</taxon>
        <taxon>Fusobacteriota</taxon>
        <taxon>Fusobacteriia</taxon>
        <taxon>Fusobacteriales</taxon>
        <taxon>Fusobacteriaceae</taxon>
        <taxon>Cetobacterium</taxon>
    </lineage>
</organism>
<dbReference type="HOGENOM" id="CLU_011398_4_0_0"/>
<dbReference type="PANTHER" id="PTHR43400">
    <property type="entry name" value="FUMARATE REDUCTASE"/>
    <property type="match status" value="1"/>
</dbReference>
<proteinExistence type="predicted"/>
<evidence type="ECO:0000256" key="1">
    <source>
        <dbReference type="ARBA" id="ARBA00001917"/>
    </source>
</evidence>